<protein>
    <submittedName>
        <fullName evidence="1">Uncharacterized protein</fullName>
    </submittedName>
</protein>
<dbReference type="EMBL" id="AOHC02000042">
    <property type="protein sequence ID" value="EMY76683.1"/>
    <property type="molecule type" value="Genomic_DNA"/>
</dbReference>
<evidence type="ECO:0000313" key="1">
    <source>
        <dbReference type="EMBL" id="EMY76683.1"/>
    </source>
</evidence>
<proteinExistence type="predicted"/>
<sequence length="92" mass="10308">MLDPDSNVELPKTRTVVISSVISFLNRTEPKFGSIRTFGNVFFYSIKNSKYPPEVPGVDSVKDPLGFYPGSQGVAEWMEDPESTKKFFTVLV</sequence>
<keyword evidence="2" id="KW-1185">Reference proteome</keyword>
<organism evidence="1 2">
    <name type="scientific">Leptospira weilii serovar Ranarum str. ICFT</name>
    <dbReference type="NCBI Taxonomy" id="1218598"/>
    <lineage>
        <taxon>Bacteria</taxon>
        <taxon>Pseudomonadati</taxon>
        <taxon>Spirochaetota</taxon>
        <taxon>Spirochaetia</taxon>
        <taxon>Leptospirales</taxon>
        <taxon>Leptospiraceae</taxon>
        <taxon>Leptospira</taxon>
    </lineage>
</organism>
<evidence type="ECO:0000313" key="2">
    <source>
        <dbReference type="Proteomes" id="UP000012313"/>
    </source>
</evidence>
<accession>N1WLK9</accession>
<gene>
    <name evidence="1" type="ORF">LEP1GSC060_0337</name>
</gene>
<name>N1WLK9_9LEPT</name>
<comment type="caution">
    <text evidence="1">The sequence shown here is derived from an EMBL/GenBank/DDBJ whole genome shotgun (WGS) entry which is preliminary data.</text>
</comment>
<reference evidence="1" key="1">
    <citation type="submission" date="2013-03" db="EMBL/GenBank/DDBJ databases">
        <authorList>
            <person name="Harkins D.M."/>
            <person name="Durkin A.S."/>
            <person name="Brinkac L.M."/>
            <person name="Haft D.H."/>
            <person name="Selengut J.D."/>
            <person name="Sanka R."/>
            <person name="DePew J."/>
            <person name="Purushe J."/>
            <person name="Hartskeerl R.A."/>
            <person name="Ahmed A."/>
            <person name="van der Linden H."/>
            <person name="Goris M.G.A."/>
            <person name="Vinetz J.M."/>
            <person name="Sutton G.G."/>
            <person name="Nierman W.C."/>
            <person name="Fouts D.E."/>
        </authorList>
    </citation>
    <scope>NUCLEOTIDE SEQUENCE [LARGE SCALE GENOMIC DNA]</scope>
    <source>
        <strain evidence="1">ICFT</strain>
    </source>
</reference>
<dbReference type="Proteomes" id="UP000012313">
    <property type="component" value="Unassembled WGS sequence"/>
</dbReference>
<dbReference type="AlphaFoldDB" id="N1WLK9"/>